<reference evidence="1" key="1">
    <citation type="submission" date="2020-05" db="EMBL/GenBank/DDBJ databases">
        <title>Mycena genomes resolve the evolution of fungal bioluminescence.</title>
        <authorList>
            <person name="Tsai I.J."/>
        </authorList>
    </citation>
    <scope>NUCLEOTIDE SEQUENCE</scope>
    <source>
        <strain evidence="1">171206Taipei</strain>
    </source>
</reference>
<accession>A0A8H6SD04</accession>
<dbReference type="Proteomes" id="UP000636479">
    <property type="component" value="Unassembled WGS sequence"/>
</dbReference>
<dbReference type="OrthoDB" id="3250044at2759"/>
<protein>
    <submittedName>
        <fullName evidence="1">Uncharacterized protein</fullName>
    </submittedName>
</protein>
<evidence type="ECO:0000313" key="1">
    <source>
        <dbReference type="EMBL" id="KAF7297275.1"/>
    </source>
</evidence>
<gene>
    <name evidence="1" type="ORF">MIND_00960700</name>
</gene>
<comment type="caution">
    <text evidence="1">The sequence shown here is derived from an EMBL/GenBank/DDBJ whole genome shotgun (WGS) entry which is preliminary data.</text>
</comment>
<dbReference type="EMBL" id="JACAZF010000008">
    <property type="protein sequence ID" value="KAF7297275.1"/>
    <property type="molecule type" value="Genomic_DNA"/>
</dbReference>
<name>A0A8H6SD04_9AGAR</name>
<dbReference type="RefSeq" id="XP_037217634.1">
    <property type="nucleotide sequence ID" value="XM_037366222.1"/>
</dbReference>
<sequence length="341" mass="37021">MMAWGYAFSKPPTLNWRSVRASFAPSKVAKTSSTSTASALAAEASAASGSASEDPKITPGLNDEAERGLHELTSGNDGEHDACAKTSWNSASFDVDEVADITLPFFRDLLTDKLVAAVGGTSATTGGLSDGPQRGTKRKITRFFFKNQALEHIEGADCDSSDVDLVARAVKALINLKAPPTATLGRFGGDTSSIVHSFFCGWLPNASYRSDQDFFNHIRNIFHYLRMDFPCDLSSYDRFLCLSDFSPDNFKKTTTPDGQSVVVALDFGATCFMPLPFIEVALKKDRDSFRRLLITKLKEEEYPRGEPDHVAALLSASAQLVGYGMKPIALPHGVSRIISSR</sequence>
<keyword evidence="2" id="KW-1185">Reference proteome</keyword>
<evidence type="ECO:0000313" key="2">
    <source>
        <dbReference type="Proteomes" id="UP000636479"/>
    </source>
</evidence>
<dbReference type="AlphaFoldDB" id="A0A8H6SD04"/>
<dbReference type="GeneID" id="59348738"/>
<proteinExistence type="predicted"/>
<organism evidence="1 2">
    <name type="scientific">Mycena indigotica</name>
    <dbReference type="NCBI Taxonomy" id="2126181"/>
    <lineage>
        <taxon>Eukaryota</taxon>
        <taxon>Fungi</taxon>
        <taxon>Dikarya</taxon>
        <taxon>Basidiomycota</taxon>
        <taxon>Agaricomycotina</taxon>
        <taxon>Agaricomycetes</taxon>
        <taxon>Agaricomycetidae</taxon>
        <taxon>Agaricales</taxon>
        <taxon>Marasmiineae</taxon>
        <taxon>Mycenaceae</taxon>
        <taxon>Mycena</taxon>
    </lineage>
</organism>